<evidence type="ECO:0000313" key="15">
    <source>
        <dbReference type="EMBL" id="GAA0486071.1"/>
    </source>
</evidence>
<feature type="binding site" evidence="11">
    <location>
        <position position="168"/>
    </location>
    <ligand>
        <name>CTP</name>
        <dbReference type="ChEBI" id="CHEBI:37563"/>
    </ligand>
</feature>
<comment type="catalytic activity">
    <reaction evidence="11">
        <text>a tRNA with a 3' CCA end + 2 CTP + ATP = a tRNA with a 3' CCACCA end + 3 diphosphate</text>
        <dbReference type="Rhea" id="RHEA:76235"/>
        <dbReference type="Rhea" id="RHEA-COMP:10468"/>
        <dbReference type="Rhea" id="RHEA-COMP:18655"/>
        <dbReference type="ChEBI" id="CHEBI:30616"/>
        <dbReference type="ChEBI" id="CHEBI:33019"/>
        <dbReference type="ChEBI" id="CHEBI:37563"/>
        <dbReference type="ChEBI" id="CHEBI:83071"/>
        <dbReference type="ChEBI" id="CHEBI:195187"/>
    </reaction>
</comment>
<dbReference type="InterPro" id="IPR032810">
    <property type="entry name" value="CCA-adding_enz_C"/>
</dbReference>
<dbReference type="InterPro" id="IPR002646">
    <property type="entry name" value="PolA_pol_head_dom"/>
</dbReference>
<dbReference type="PANTHER" id="PTHR46173:SF1">
    <property type="entry name" value="CCA TRNA NUCLEOTIDYLTRANSFERASE 1, MITOCHONDRIAL"/>
    <property type="match status" value="1"/>
</dbReference>
<evidence type="ECO:0000256" key="2">
    <source>
        <dbReference type="ARBA" id="ARBA00022679"/>
    </source>
</evidence>
<evidence type="ECO:0000256" key="5">
    <source>
        <dbReference type="ARBA" id="ARBA00022723"/>
    </source>
</evidence>
<dbReference type="PANTHER" id="PTHR46173">
    <property type="entry name" value="CCA TRNA NUCLEOTIDYLTRANSFERASE 1, MITOCHONDRIAL"/>
    <property type="match status" value="1"/>
</dbReference>
<organism evidence="15 16">
    <name type="scientific">Alkalibacterium indicireducens</name>
    <dbReference type="NCBI Taxonomy" id="398758"/>
    <lineage>
        <taxon>Bacteria</taxon>
        <taxon>Bacillati</taxon>
        <taxon>Bacillota</taxon>
        <taxon>Bacilli</taxon>
        <taxon>Lactobacillales</taxon>
        <taxon>Carnobacteriaceae</taxon>
        <taxon>Alkalibacterium</taxon>
    </lineage>
</organism>
<dbReference type="InterPro" id="IPR043519">
    <property type="entry name" value="NT_sf"/>
</dbReference>
<dbReference type="Gene3D" id="1.10.110.30">
    <property type="match status" value="1"/>
</dbReference>
<keyword evidence="8 11" id="KW-0067">ATP-binding</keyword>
<evidence type="ECO:0000259" key="13">
    <source>
        <dbReference type="Pfam" id="PF12627"/>
    </source>
</evidence>
<evidence type="ECO:0000259" key="12">
    <source>
        <dbReference type="Pfam" id="PF01743"/>
    </source>
</evidence>
<evidence type="ECO:0000256" key="7">
    <source>
        <dbReference type="ARBA" id="ARBA00022800"/>
    </source>
</evidence>
<comment type="similarity">
    <text evidence="11">Belongs to the tRNA nucleotidyltransferase/poly(A) polymerase family. Bacterial CCA-adding enzyme type 3 subfamily.</text>
</comment>
<dbReference type="EC" id="2.7.7.72" evidence="11"/>
<proteinExistence type="inferred from homology"/>
<dbReference type="SUPFAM" id="SSF81891">
    <property type="entry name" value="Poly A polymerase C-terminal region-like"/>
    <property type="match status" value="1"/>
</dbReference>
<feature type="binding site" evidence="11">
    <location>
        <position position="171"/>
    </location>
    <ligand>
        <name>CTP</name>
        <dbReference type="ChEBI" id="CHEBI:37563"/>
    </ligand>
</feature>
<dbReference type="CDD" id="cd05398">
    <property type="entry name" value="NT_ClassII-CCAase"/>
    <property type="match status" value="1"/>
</dbReference>
<protein>
    <recommendedName>
        <fullName evidence="11">CCA-adding enzyme</fullName>
        <ecNumber evidence="11">2.7.7.72</ecNumber>
    </recommendedName>
    <alternativeName>
        <fullName evidence="11">CCA tRNA nucleotidyltransferase</fullName>
    </alternativeName>
    <alternativeName>
        <fullName evidence="11">tRNA CCA-pyrophosphorylase</fullName>
    </alternativeName>
    <alternativeName>
        <fullName evidence="11">tRNA adenylyl-/cytidylyl- transferase</fullName>
    </alternativeName>
    <alternativeName>
        <fullName evidence="11">tRNA nucleotidyltransferase</fullName>
    </alternativeName>
    <alternativeName>
        <fullName evidence="11">tRNA-NT</fullName>
    </alternativeName>
</protein>
<keyword evidence="3 11" id="KW-0819">tRNA processing</keyword>
<keyword evidence="4 11" id="KW-0548">Nucleotidyltransferase</keyword>
<feature type="binding site" evidence="11">
    <location>
        <position position="122"/>
    </location>
    <ligand>
        <name>CTP</name>
        <dbReference type="ChEBI" id="CHEBI:37563"/>
    </ligand>
</feature>
<evidence type="ECO:0000256" key="10">
    <source>
        <dbReference type="ARBA" id="ARBA00022884"/>
    </source>
</evidence>
<feature type="binding site" evidence="11">
    <location>
        <position position="171"/>
    </location>
    <ligand>
        <name>ATP</name>
        <dbReference type="ChEBI" id="CHEBI:30616"/>
    </ligand>
</feature>
<keyword evidence="9 11" id="KW-0460">Magnesium</keyword>
<gene>
    <name evidence="11" type="primary">cca</name>
    <name evidence="15" type="ORF">GCM10008936_13600</name>
</gene>
<evidence type="ECO:0000313" key="16">
    <source>
        <dbReference type="Proteomes" id="UP001410648"/>
    </source>
</evidence>
<feature type="binding site" evidence="11">
    <location>
        <position position="41"/>
    </location>
    <ligand>
        <name>ATP</name>
        <dbReference type="ChEBI" id="CHEBI:30616"/>
    </ligand>
</feature>
<feature type="binding site" evidence="11">
    <location>
        <position position="38"/>
    </location>
    <ligand>
        <name>CTP</name>
        <dbReference type="ChEBI" id="CHEBI:37563"/>
    </ligand>
</feature>
<dbReference type="Proteomes" id="UP001410648">
    <property type="component" value="Unassembled WGS sequence"/>
</dbReference>
<feature type="binding site" evidence="11">
    <location>
        <position position="41"/>
    </location>
    <ligand>
        <name>CTP</name>
        <dbReference type="ChEBI" id="CHEBI:37563"/>
    </ligand>
</feature>
<feature type="binding site" evidence="11">
    <location>
        <position position="165"/>
    </location>
    <ligand>
        <name>ATP</name>
        <dbReference type="ChEBI" id="CHEBI:30616"/>
    </ligand>
</feature>
<evidence type="ECO:0000256" key="3">
    <source>
        <dbReference type="ARBA" id="ARBA00022694"/>
    </source>
</evidence>
<comment type="subunit">
    <text evidence="11">Homodimer.</text>
</comment>
<evidence type="ECO:0000256" key="9">
    <source>
        <dbReference type="ARBA" id="ARBA00022842"/>
    </source>
</evidence>
<evidence type="ECO:0000259" key="14">
    <source>
        <dbReference type="Pfam" id="PF13735"/>
    </source>
</evidence>
<evidence type="ECO:0000256" key="4">
    <source>
        <dbReference type="ARBA" id="ARBA00022695"/>
    </source>
</evidence>
<dbReference type="InterPro" id="IPR023068">
    <property type="entry name" value="CCA-adding_enz_firmicutes"/>
</dbReference>
<feature type="binding site" evidence="11">
    <location>
        <position position="53"/>
    </location>
    <ligand>
        <name>Mg(2+)</name>
        <dbReference type="ChEBI" id="CHEBI:18420"/>
    </ligand>
</feature>
<feature type="binding site" evidence="11">
    <location>
        <position position="51"/>
    </location>
    <ligand>
        <name>Mg(2+)</name>
        <dbReference type="ChEBI" id="CHEBI:18420"/>
    </ligand>
</feature>
<feature type="binding site" evidence="11">
    <location>
        <position position="168"/>
    </location>
    <ligand>
        <name>ATP</name>
        <dbReference type="ChEBI" id="CHEBI:30616"/>
    </ligand>
</feature>
<feature type="domain" description="CCA-adding enzyme C-terminal" evidence="14">
    <location>
        <begin position="255"/>
        <end position="401"/>
    </location>
</feature>
<dbReference type="Pfam" id="PF13735">
    <property type="entry name" value="tRNA_NucTran2_2"/>
    <property type="match status" value="1"/>
</dbReference>
<feature type="binding site" evidence="11">
    <location>
        <position position="122"/>
    </location>
    <ligand>
        <name>ATP</name>
        <dbReference type="ChEBI" id="CHEBI:30616"/>
    </ligand>
</feature>
<evidence type="ECO:0000256" key="8">
    <source>
        <dbReference type="ARBA" id="ARBA00022840"/>
    </source>
</evidence>
<dbReference type="Pfam" id="PF12627">
    <property type="entry name" value="PolyA_pol_RNAbd"/>
    <property type="match status" value="1"/>
</dbReference>
<dbReference type="EMBL" id="BAAADA010000116">
    <property type="protein sequence ID" value="GAA0486071.1"/>
    <property type="molecule type" value="Genomic_DNA"/>
</dbReference>
<evidence type="ECO:0000256" key="1">
    <source>
        <dbReference type="ARBA" id="ARBA00001946"/>
    </source>
</evidence>
<dbReference type="Gene3D" id="3.30.460.10">
    <property type="entry name" value="Beta Polymerase, domain 2"/>
    <property type="match status" value="1"/>
</dbReference>
<dbReference type="NCBIfam" id="NF009814">
    <property type="entry name" value="PRK13299.1"/>
    <property type="match status" value="1"/>
</dbReference>
<comment type="cofactor">
    <cofactor evidence="1 11">
        <name>Mg(2+)</name>
        <dbReference type="ChEBI" id="CHEBI:18420"/>
    </cofactor>
</comment>
<dbReference type="SUPFAM" id="SSF81301">
    <property type="entry name" value="Nucleotidyltransferase"/>
    <property type="match status" value="1"/>
</dbReference>
<comment type="miscellaneous">
    <text evidence="11">A single active site specifically recognizes both ATP and CTP and is responsible for their addition.</text>
</comment>
<feature type="binding site" evidence="11">
    <location>
        <position position="165"/>
    </location>
    <ligand>
        <name>CTP</name>
        <dbReference type="ChEBI" id="CHEBI:37563"/>
    </ligand>
</feature>
<sequence>MYPVYMTLKVPVKGEFEKALPVLETLQAAGFEAYFVGGSVRDALLGKTVNDVDIATSAFPEEIKRLFKRTVDVGIEHGTVMVLLDDESYEVTTFRTESTYQDYRRPDSVTFVRSLEEDLKRRDLTINAFAMDNKGNIQDFFDGERDLKEQIIRAVGKPEERFHEDALRMMRAVRFASQLGFQLEADTFYAIVVNAHLLENIAVERIQVEFVKMAMGEYVLQGMEAFFATSLYAHCPGMKYGKVALRRFSLISKPLKKERHVWALLLYFMGINDSKEATAFLKYWRLSNQLITDSVKLLELILYRHHYPLNHYIVYTYTPPLIWEAEDLLQMLNLPFDKRTAARLILTLPIQSREELAVNGRIIMEETDSRGGPWLGEAIQVAEKAVVLGAVENKTGPILNWLKENKYI</sequence>
<feature type="domain" description="Poly A polymerase head" evidence="12">
    <location>
        <begin position="33"/>
        <end position="153"/>
    </location>
</feature>
<comment type="caution">
    <text evidence="15">The sequence shown here is derived from an EMBL/GenBank/DDBJ whole genome shotgun (WGS) entry which is preliminary data.</text>
</comment>
<keyword evidence="5 11" id="KW-0479">Metal-binding</keyword>
<dbReference type="InterPro" id="IPR050264">
    <property type="entry name" value="Bact_CCA-adding_enz_type3_sf"/>
</dbReference>
<feature type="binding site" evidence="11">
    <location>
        <position position="38"/>
    </location>
    <ligand>
        <name>ATP</name>
        <dbReference type="ChEBI" id="CHEBI:30616"/>
    </ligand>
</feature>
<keyword evidence="6 11" id="KW-0547">Nucleotide-binding</keyword>
<reference evidence="16" key="1">
    <citation type="journal article" date="2019" name="Int. J. Syst. Evol. Microbiol.">
        <title>The Global Catalogue of Microorganisms (GCM) 10K type strain sequencing project: providing services to taxonomists for standard genome sequencing and annotation.</title>
        <authorList>
            <consortium name="The Broad Institute Genomics Platform"/>
            <consortium name="The Broad Institute Genome Sequencing Center for Infectious Disease"/>
            <person name="Wu L."/>
            <person name="Ma J."/>
        </authorList>
    </citation>
    <scope>NUCLEOTIDE SEQUENCE [LARGE SCALE GENOMIC DNA]</scope>
    <source>
        <strain evidence="16">JCM 14232</strain>
    </source>
</reference>
<evidence type="ECO:0000256" key="11">
    <source>
        <dbReference type="HAMAP-Rule" id="MF_01263"/>
    </source>
</evidence>
<dbReference type="Gene3D" id="1.20.58.560">
    <property type="match status" value="1"/>
</dbReference>
<dbReference type="Pfam" id="PF01743">
    <property type="entry name" value="PolyA_pol"/>
    <property type="match status" value="1"/>
</dbReference>
<comment type="function">
    <text evidence="11">Catalyzes the addition and repair of the essential 3'-terminal CCA sequence in tRNAs without using a nucleic acid template. Adds these three nucleotides in the order of C, C, and A to the tRNA nucleotide-73, using CTP and ATP as substrates and producing inorganic pyrophosphate. tRNA 3'-terminal CCA addition is required both for tRNA processing and repair. Also involved in tRNA surveillance by mediating tandem CCA addition to generate a CCACCA at the 3' terminus of unstable tRNAs. While stable tRNAs receive only 3'-terminal CCA, unstable tRNAs are marked with CCACCA and rapidly degraded.</text>
</comment>
<comment type="catalytic activity">
    <reaction evidence="11">
        <text>a tRNA precursor + 2 CTP + ATP = a tRNA with a 3' CCA end + 3 diphosphate</text>
        <dbReference type="Rhea" id="RHEA:14433"/>
        <dbReference type="Rhea" id="RHEA-COMP:10465"/>
        <dbReference type="Rhea" id="RHEA-COMP:10468"/>
        <dbReference type="ChEBI" id="CHEBI:30616"/>
        <dbReference type="ChEBI" id="CHEBI:33019"/>
        <dbReference type="ChEBI" id="CHEBI:37563"/>
        <dbReference type="ChEBI" id="CHEBI:74896"/>
        <dbReference type="ChEBI" id="CHEBI:83071"/>
        <dbReference type="EC" id="2.7.7.72"/>
    </reaction>
</comment>
<dbReference type="InterPro" id="IPR032828">
    <property type="entry name" value="PolyA_RNA-bd"/>
</dbReference>
<keyword evidence="2 11" id="KW-0808">Transferase</keyword>
<accession>A0ABP3KVX8</accession>
<keyword evidence="10 11" id="KW-0694">RNA-binding</keyword>
<feature type="domain" description="tRNA nucleotidyltransferase/poly(A) polymerase RNA and SrmB- binding" evidence="13">
    <location>
        <begin position="180"/>
        <end position="238"/>
    </location>
</feature>
<feature type="binding site" evidence="11">
    <location>
        <position position="174"/>
    </location>
    <ligand>
        <name>CTP</name>
        <dbReference type="ChEBI" id="CHEBI:37563"/>
    </ligand>
</feature>
<keyword evidence="7 11" id="KW-0692">RNA repair</keyword>
<dbReference type="HAMAP" id="MF_01263">
    <property type="entry name" value="CCA_bact_type3"/>
    <property type="match status" value="1"/>
</dbReference>
<name>A0ABP3KVX8_9LACT</name>
<feature type="binding site" evidence="11">
    <location>
        <position position="174"/>
    </location>
    <ligand>
        <name>ATP</name>
        <dbReference type="ChEBI" id="CHEBI:30616"/>
    </ligand>
</feature>
<dbReference type="Gene3D" id="1.10.246.80">
    <property type="match status" value="1"/>
</dbReference>
<evidence type="ECO:0000256" key="6">
    <source>
        <dbReference type="ARBA" id="ARBA00022741"/>
    </source>
</evidence>
<keyword evidence="16" id="KW-1185">Reference proteome</keyword>